<evidence type="ECO:0000313" key="4">
    <source>
        <dbReference type="Proteomes" id="UP000218327"/>
    </source>
</evidence>
<proteinExistence type="inferred from homology"/>
<evidence type="ECO:0000313" key="3">
    <source>
        <dbReference type="EMBL" id="PCJ22329.1"/>
    </source>
</evidence>
<dbReference type="AlphaFoldDB" id="A0A2A5ASW2"/>
<dbReference type="Proteomes" id="UP000218327">
    <property type="component" value="Unassembled WGS sequence"/>
</dbReference>
<dbReference type="Gene3D" id="3.40.50.1820">
    <property type="entry name" value="alpha/beta hydrolase"/>
    <property type="match status" value="1"/>
</dbReference>
<evidence type="ECO:0000256" key="2">
    <source>
        <dbReference type="ARBA" id="ARBA00022801"/>
    </source>
</evidence>
<keyword evidence="2" id="KW-0378">Hydrolase</keyword>
<comment type="similarity">
    <text evidence="1">Belongs to the esterase D family.</text>
</comment>
<accession>A0A2A5ASW2</accession>
<protein>
    <submittedName>
        <fullName evidence="3">Esterase</fullName>
    </submittedName>
</protein>
<dbReference type="PANTHER" id="PTHR40841:SF2">
    <property type="entry name" value="SIDEROPHORE-DEGRADING ESTERASE (EUROFUNG)"/>
    <property type="match status" value="1"/>
</dbReference>
<name>A0A2A5ASW2_9GAMM</name>
<dbReference type="SUPFAM" id="SSF53474">
    <property type="entry name" value="alpha/beta-Hydrolases"/>
    <property type="match status" value="1"/>
</dbReference>
<dbReference type="EMBL" id="NVVJ01000065">
    <property type="protein sequence ID" value="PCJ22329.1"/>
    <property type="molecule type" value="Genomic_DNA"/>
</dbReference>
<dbReference type="GO" id="GO:0016788">
    <property type="term" value="F:hydrolase activity, acting on ester bonds"/>
    <property type="evidence" value="ECO:0007669"/>
    <property type="project" value="TreeGrafter"/>
</dbReference>
<evidence type="ECO:0000256" key="1">
    <source>
        <dbReference type="ARBA" id="ARBA00005622"/>
    </source>
</evidence>
<reference evidence="4" key="1">
    <citation type="submission" date="2017-08" db="EMBL/GenBank/DDBJ databases">
        <title>A dynamic microbial community with high functional redundancy inhabits the cold, oxic subseafloor aquifer.</title>
        <authorList>
            <person name="Tully B.J."/>
            <person name="Wheat C.G."/>
            <person name="Glazer B.T."/>
            <person name="Huber J.A."/>
        </authorList>
    </citation>
    <scope>NUCLEOTIDE SEQUENCE [LARGE SCALE GENOMIC DNA]</scope>
</reference>
<comment type="caution">
    <text evidence="3">The sequence shown here is derived from an EMBL/GenBank/DDBJ whole genome shotgun (WGS) entry which is preliminary data.</text>
</comment>
<dbReference type="PANTHER" id="PTHR40841">
    <property type="entry name" value="SIDEROPHORE TRIACETYLFUSARININE C ESTERASE"/>
    <property type="match status" value="1"/>
</dbReference>
<dbReference type="InterPro" id="IPR052558">
    <property type="entry name" value="Siderophore_Hydrolase_D"/>
</dbReference>
<dbReference type="PROSITE" id="PS51257">
    <property type="entry name" value="PROKAR_LIPOPROTEIN"/>
    <property type="match status" value="1"/>
</dbReference>
<dbReference type="Pfam" id="PF00756">
    <property type="entry name" value="Esterase"/>
    <property type="match status" value="1"/>
</dbReference>
<dbReference type="InterPro" id="IPR000801">
    <property type="entry name" value="Esterase-like"/>
</dbReference>
<gene>
    <name evidence="3" type="ORF">COA96_14760</name>
</gene>
<sequence length="424" mass="47288">MNILKISLVVSVLTALASCQVEESQVAEDQVEQSTAPIAESDNQIVIGVIDTINSAILDEDRDLWIYVPKSASEPENSNIKYPVMYLLDGNAHFHSVSGMIRRLSSASSRKVAPEMIIVGIPNTDRMRDLTPTHVEGTTGGGREFLDFVENEVIPYVEGNYPASTYRTFVGHSLGGLTVIDALINRSDVFSNYVAIDPSLWWDDQFLLRKAEAALTEVNFSGKSLFVAVANTMRGDMNINNVVEDTSDATRHIRSILQFSKSADAEKGNDLNFGWEYYDNDSHGSVPLIAEYDAFRFLFPWHELKGFNDYFTPESTATVTEVIDHVLAHYQNISSHFEYLVVPPEQYVDMLADAFLRSEKPDIAFAMFSMNLQNYSDSAGAHDAMGDFYVAQEDIIKAAEHFTNAIDLGGTDSKEKLEELQEQN</sequence>
<dbReference type="InterPro" id="IPR029058">
    <property type="entry name" value="AB_hydrolase_fold"/>
</dbReference>
<organism evidence="3 4">
    <name type="scientific">SAR86 cluster bacterium</name>
    <dbReference type="NCBI Taxonomy" id="2030880"/>
    <lineage>
        <taxon>Bacteria</taxon>
        <taxon>Pseudomonadati</taxon>
        <taxon>Pseudomonadota</taxon>
        <taxon>Gammaproteobacteria</taxon>
        <taxon>SAR86 cluster</taxon>
    </lineage>
</organism>